<keyword evidence="7 14" id="KW-0067">ATP-binding</keyword>
<evidence type="ECO:0000259" key="12">
    <source>
        <dbReference type="PROSITE" id="PS50893"/>
    </source>
</evidence>
<dbReference type="InterPro" id="IPR003439">
    <property type="entry name" value="ABC_transporter-like_ATP-bd"/>
</dbReference>
<keyword evidence="2" id="KW-0813">Transport</keyword>
<dbReference type="Pfam" id="PF00664">
    <property type="entry name" value="ABC_membrane"/>
    <property type="match status" value="1"/>
</dbReference>
<evidence type="ECO:0000256" key="4">
    <source>
        <dbReference type="ARBA" id="ARBA00022519"/>
    </source>
</evidence>
<dbReference type="Gene3D" id="1.20.1560.10">
    <property type="entry name" value="ABC transporter type 1, transmembrane domain"/>
    <property type="match status" value="1"/>
</dbReference>
<evidence type="ECO:0000256" key="3">
    <source>
        <dbReference type="ARBA" id="ARBA00022475"/>
    </source>
</evidence>
<evidence type="ECO:0000259" key="13">
    <source>
        <dbReference type="PROSITE" id="PS50929"/>
    </source>
</evidence>
<keyword evidence="9 11" id="KW-0472">Membrane</keyword>
<dbReference type="GO" id="GO:0016887">
    <property type="term" value="F:ATP hydrolysis activity"/>
    <property type="evidence" value="ECO:0007669"/>
    <property type="project" value="InterPro"/>
</dbReference>
<dbReference type="InterPro" id="IPR036640">
    <property type="entry name" value="ABC1_TM_sf"/>
</dbReference>
<dbReference type="GO" id="GO:0005524">
    <property type="term" value="F:ATP binding"/>
    <property type="evidence" value="ECO:0007669"/>
    <property type="project" value="UniProtKB-KW"/>
</dbReference>
<evidence type="ECO:0000256" key="7">
    <source>
        <dbReference type="ARBA" id="ARBA00022840"/>
    </source>
</evidence>
<dbReference type="SUPFAM" id="SSF52540">
    <property type="entry name" value="P-loop containing nucleoside triphosphate hydrolases"/>
    <property type="match status" value="1"/>
</dbReference>
<evidence type="ECO:0000256" key="1">
    <source>
        <dbReference type="ARBA" id="ARBA00004429"/>
    </source>
</evidence>
<dbReference type="EMBL" id="MASU01000005">
    <property type="protein sequence ID" value="PXY36952.1"/>
    <property type="molecule type" value="Genomic_DNA"/>
</dbReference>
<dbReference type="GO" id="GO:0015421">
    <property type="term" value="F:ABC-type oligopeptide transporter activity"/>
    <property type="evidence" value="ECO:0007669"/>
    <property type="project" value="TreeGrafter"/>
</dbReference>
<dbReference type="AlphaFoldDB" id="A0A318LR23"/>
<dbReference type="Gene3D" id="3.40.50.300">
    <property type="entry name" value="P-loop containing nucleotide triphosphate hydrolases"/>
    <property type="match status" value="1"/>
</dbReference>
<evidence type="ECO:0000256" key="11">
    <source>
        <dbReference type="SAM" id="Phobius"/>
    </source>
</evidence>
<evidence type="ECO:0000256" key="8">
    <source>
        <dbReference type="ARBA" id="ARBA00022989"/>
    </source>
</evidence>
<keyword evidence="3" id="KW-1003">Cell membrane</keyword>
<feature type="transmembrane region" description="Helical" evidence="11">
    <location>
        <begin position="122"/>
        <end position="142"/>
    </location>
</feature>
<dbReference type="FunFam" id="3.40.50.300:FF:000221">
    <property type="entry name" value="Multidrug ABC transporter ATP-binding protein"/>
    <property type="match status" value="1"/>
</dbReference>
<dbReference type="SMART" id="SM00382">
    <property type="entry name" value="AAA"/>
    <property type="match status" value="1"/>
</dbReference>
<evidence type="ECO:0000256" key="5">
    <source>
        <dbReference type="ARBA" id="ARBA00022692"/>
    </source>
</evidence>
<keyword evidence="6" id="KW-0547">Nucleotide-binding</keyword>
<dbReference type="PROSITE" id="PS00211">
    <property type="entry name" value="ABC_TRANSPORTER_1"/>
    <property type="match status" value="1"/>
</dbReference>
<evidence type="ECO:0000256" key="6">
    <source>
        <dbReference type="ARBA" id="ARBA00022741"/>
    </source>
</evidence>
<dbReference type="GO" id="GO:0005886">
    <property type="term" value="C:plasma membrane"/>
    <property type="evidence" value="ECO:0007669"/>
    <property type="project" value="UniProtKB-SubCell"/>
</dbReference>
<reference evidence="14 15" key="1">
    <citation type="submission" date="2016-07" db="EMBL/GenBank/DDBJ databases">
        <title>Draft genome sequence of Prauserella sp. YIM 121212, isolated from alkaline soil.</title>
        <authorList>
            <person name="Ruckert C."/>
            <person name="Albersmeier A."/>
            <person name="Jiang C.-L."/>
            <person name="Jiang Y."/>
            <person name="Kalinowski J."/>
            <person name="Schneider O."/>
            <person name="Winkler A."/>
            <person name="Zotchev S.B."/>
        </authorList>
    </citation>
    <scope>NUCLEOTIDE SEQUENCE [LARGE SCALE GENOMIC DNA]</scope>
    <source>
        <strain evidence="14 15">YIM 121212</strain>
    </source>
</reference>
<accession>A0A318LR23</accession>
<dbReference type="PROSITE" id="PS50893">
    <property type="entry name" value="ABC_TRANSPORTER_2"/>
    <property type="match status" value="1"/>
</dbReference>
<evidence type="ECO:0000256" key="10">
    <source>
        <dbReference type="ARBA" id="ARBA00023455"/>
    </source>
</evidence>
<keyword evidence="5 11" id="KW-0812">Transmembrane</keyword>
<feature type="domain" description="ABC transmembrane type-1" evidence="13">
    <location>
        <begin position="10"/>
        <end position="289"/>
    </location>
</feature>
<feature type="transmembrane region" description="Helical" evidence="11">
    <location>
        <begin position="41"/>
        <end position="60"/>
    </location>
</feature>
<dbReference type="InterPro" id="IPR011527">
    <property type="entry name" value="ABC1_TM_dom"/>
</dbReference>
<comment type="similarity">
    <text evidence="10">Belongs to the ABC transporter superfamily. Siderophore-Fe(3+) uptake transporter (SIUT) (TC 3.A.1.21) family.</text>
</comment>
<feature type="transmembrane region" description="Helical" evidence="11">
    <location>
        <begin position="148"/>
        <end position="165"/>
    </location>
</feature>
<feature type="transmembrane region" description="Helical" evidence="11">
    <location>
        <begin position="225"/>
        <end position="246"/>
    </location>
</feature>
<dbReference type="Proteomes" id="UP000247892">
    <property type="component" value="Unassembled WGS sequence"/>
</dbReference>
<protein>
    <submittedName>
        <fullName evidence="14">ABC transporter ATP-binding protein</fullName>
    </submittedName>
</protein>
<dbReference type="InterPro" id="IPR017871">
    <property type="entry name" value="ABC_transporter-like_CS"/>
</dbReference>
<dbReference type="InterPro" id="IPR027417">
    <property type="entry name" value="P-loop_NTPase"/>
</dbReference>
<keyword evidence="15" id="KW-1185">Reference proteome</keyword>
<sequence length="592" mass="62628">MTRRHLPKVAGAVVLGLVAAAAGLAQPALIGRLIGAIGTDASLVLPIVLVVVLFLVEAALTSTQAYVMGRIGERIVYDVRSALLGRVLSADLRAFGAMRQGDVFARIVTDTSMLKVALSQSVAGIIVDAAMVLGGVVLMLLIDPLLLAVTAGCMTVASLVAFVVARRLRKAAQESRAIMGDFGADLQRALSALSTVKACRAERLEGSRIGGLALSARRSGVKVSALNALLSPSMSIGLQASLAAVIVTGMGRVANGSMNPASLTAFIMYLFYLVTPLVTLFMGIGQLQQGRAAIGRINELAAIEQEQDVLLPRSPQGVVAQSPDDVVASRDTVVYRHFGVDFQRVRFSYQPDEPTLRGVSFSVPARGLTAIVGPSGAGKTTLLQLLMRFHPVRGGRILLNGENIELIPLGVLRGLVGYVQQESTTLRGTIGENLVYGEAHVGPGEVERALWLSGLDELVSSLPRGLHTELGDAGLGLSGGQRQRLAIARMLVRRPSVLLLDEATSNLDSESELKLRQSIRNIAGECTVISVAHRLSTVVDADQIIVLDQGTVRDVGTHQQLLTTSALYQRLTSIQFQDNGRRALPATGKAGE</sequence>
<evidence type="ECO:0000313" key="15">
    <source>
        <dbReference type="Proteomes" id="UP000247892"/>
    </source>
</evidence>
<evidence type="ECO:0000256" key="9">
    <source>
        <dbReference type="ARBA" id="ARBA00023136"/>
    </source>
</evidence>
<evidence type="ECO:0000313" key="14">
    <source>
        <dbReference type="EMBL" id="PXY36952.1"/>
    </source>
</evidence>
<dbReference type="PANTHER" id="PTHR43394">
    <property type="entry name" value="ATP-DEPENDENT PERMEASE MDL1, MITOCHONDRIAL"/>
    <property type="match status" value="1"/>
</dbReference>
<feature type="domain" description="ABC transporter" evidence="12">
    <location>
        <begin position="340"/>
        <end position="574"/>
    </location>
</feature>
<comment type="subcellular location">
    <subcellularLocation>
        <location evidence="1">Cell inner membrane</location>
        <topology evidence="1">Multi-pass membrane protein</topology>
    </subcellularLocation>
</comment>
<dbReference type="InterPro" id="IPR039421">
    <property type="entry name" value="Type_1_exporter"/>
</dbReference>
<organism evidence="14 15">
    <name type="scientific">Prauserella flavalba</name>
    <dbReference type="NCBI Taxonomy" id="1477506"/>
    <lineage>
        <taxon>Bacteria</taxon>
        <taxon>Bacillati</taxon>
        <taxon>Actinomycetota</taxon>
        <taxon>Actinomycetes</taxon>
        <taxon>Pseudonocardiales</taxon>
        <taxon>Pseudonocardiaceae</taxon>
        <taxon>Prauserella</taxon>
    </lineage>
</organism>
<name>A0A318LR23_9PSEU</name>
<evidence type="ECO:0000256" key="2">
    <source>
        <dbReference type="ARBA" id="ARBA00022448"/>
    </source>
</evidence>
<keyword evidence="8 11" id="KW-1133">Transmembrane helix</keyword>
<dbReference type="SUPFAM" id="SSF90123">
    <property type="entry name" value="ABC transporter transmembrane region"/>
    <property type="match status" value="1"/>
</dbReference>
<feature type="transmembrane region" description="Helical" evidence="11">
    <location>
        <begin position="266"/>
        <end position="287"/>
    </location>
</feature>
<keyword evidence="4" id="KW-0997">Cell inner membrane</keyword>
<gene>
    <name evidence="14" type="ORF">BA062_12960</name>
</gene>
<dbReference type="CDD" id="cd18551">
    <property type="entry name" value="ABC_6TM_LmrA_like"/>
    <property type="match status" value="1"/>
</dbReference>
<dbReference type="PANTHER" id="PTHR43394:SF1">
    <property type="entry name" value="ATP-BINDING CASSETTE SUB-FAMILY B MEMBER 10, MITOCHONDRIAL"/>
    <property type="match status" value="1"/>
</dbReference>
<comment type="caution">
    <text evidence="14">The sequence shown here is derived from an EMBL/GenBank/DDBJ whole genome shotgun (WGS) entry which is preliminary data.</text>
</comment>
<dbReference type="Pfam" id="PF00005">
    <property type="entry name" value="ABC_tran"/>
    <property type="match status" value="1"/>
</dbReference>
<proteinExistence type="inferred from homology"/>
<dbReference type="InterPro" id="IPR003593">
    <property type="entry name" value="AAA+_ATPase"/>
</dbReference>
<dbReference type="PROSITE" id="PS50929">
    <property type="entry name" value="ABC_TM1F"/>
    <property type="match status" value="1"/>
</dbReference>